<evidence type="ECO:0000256" key="7">
    <source>
        <dbReference type="ARBA" id="ARBA00022692"/>
    </source>
</evidence>
<dbReference type="AlphaFoldDB" id="A0A1J6KB29"/>
<comment type="subcellular location">
    <subcellularLocation>
        <location evidence="2 19">Cell membrane</location>
        <topology evidence="2 19">Multi-pass membrane protein</topology>
    </subcellularLocation>
</comment>
<keyword evidence="16 19" id="KW-0472">Membrane</keyword>
<dbReference type="Gene3D" id="3.40.1110.10">
    <property type="entry name" value="Calcium-transporting ATPase, cytoplasmic domain N"/>
    <property type="match status" value="1"/>
</dbReference>
<feature type="transmembrane region" description="Helical" evidence="19">
    <location>
        <begin position="614"/>
        <end position="636"/>
    </location>
</feature>
<comment type="similarity">
    <text evidence="3 19">Belongs to the cation transport ATPase (P-type) (TC 3.A.3) family. Type IIIA subfamily.</text>
</comment>
<evidence type="ECO:0000313" key="22">
    <source>
        <dbReference type="Proteomes" id="UP000187609"/>
    </source>
</evidence>
<dbReference type="FunFam" id="2.70.150.10:FF:000042">
    <property type="entry name" value="Plasma membrane ATPase"/>
    <property type="match status" value="1"/>
</dbReference>
<dbReference type="NCBIfam" id="TIGR01494">
    <property type="entry name" value="ATPase_P-type"/>
    <property type="match status" value="1"/>
</dbReference>
<dbReference type="GO" id="GO:0046872">
    <property type="term" value="F:metal ion binding"/>
    <property type="evidence" value="ECO:0007669"/>
    <property type="project" value="UniProtKB-KW"/>
</dbReference>
<dbReference type="PRINTS" id="PR00120">
    <property type="entry name" value="HATPASE"/>
</dbReference>
<dbReference type="SUPFAM" id="SSF81665">
    <property type="entry name" value="Calcium ATPase, transmembrane domain M"/>
    <property type="match status" value="1"/>
</dbReference>
<evidence type="ECO:0000259" key="20">
    <source>
        <dbReference type="SMART" id="SM00831"/>
    </source>
</evidence>
<evidence type="ECO:0000256" key="4">
    <source>
        <dbReference type="ARBA" id="ARBA00012476"/>
    </source>
</evidence>
<dbReference type="FunFam" id="3.40.1110.10:FF:000191">
    <property type="entry name" value="Membrane H(+)-ATPase1"/>
    <property type="match status" value="1"/>
</dbReference>
<keyword evidence="7 19" id="KW-0812">Transmembrane</keyword>
<proteinExistence type="inferred from homology"/>
<dbReference type="GO" id="GO:0005524">
    <property type="term" value="F:ATP binding"/>
    <property type="evidence" value="ECO:0007669"/>
    <property type="project" value="UniProtKB-UniRule"/>
</dbReference>
<keyword evidence="10 19" id="KW-0375">Hydrogen ion transport</keyword>
<dbReference type="InterPro" id="IPR023214">
    <property type="entry name" value="HAD_sf"/>
</dbReference>
<dbReference type="InterPro" id="IPR023298">
    <property type="entry name" value="ATPase_P-typ_TM_dom_sf"/>
</dbReference>
<feature type="transmembrane region" description="Helical" evidence="19">
    <location>
        <begin position="248"/>
        <end position="267"/>
    </location>
</feature>
<dbReference type="InterPro" id="IPR059000">
    <property type="entry name" value="ATPase_P-type_domA"/>
</dbReference>
<comment type="catalytic activity">
    <reaction evidence="17 19">
        <text>ATP + H2O + H(+)(in) = ADP + phosphate + 2 H(+)(out)</text>
        <dbReference type="Rhea" id="RHEA:20852"/>
        <dbReference type="ChEBI" id="CHEBI:15377"/>
        <dbReference type="ChEBI" id="CHEBI:15378"/>
        <dbReference type="ChEBI" id="CHEBI:30616"/>
        <dbReference type="ChEBI" id="CHEBI:43474"/>
        <dbReference type="ChEBI" id="CHEBI:456216"/>
        <dbReference type="EC" id="7.1.2.1"/>
    </reaction>
</comment>
<evidence type="ECO:0000256" key="13">
    <source>
        <dbReference type="ARBA" id="ARBA00022967"/>
    </source>
</evidence>
<accession>A0A1J6KB29</accession>
<dbReference type="SUPFAM" id="SSF81653">
    <property type="entry name" value="Calcium ATPase, transduction domain A"/>
    <property type="match status" value="1"/>
</dbReference>
<keyword evidence="19" id="KW-0813">Transport</keyword>
<comment type="caution">
    <text evidence="21">The sequence shown here is derived from an EMBL/GenBank/DDBJ whole genome shotgun (WGS) entry which is preliminary data.</text>
</comment>
<evidence type="ECO:0000256" key="15">
    <source>
        <dbReference type="ARBA" id="ARBA00023065"/>
    </source>
</evidence>
<dbReference type="InterPro" id="IPR004014">
    <property type="entry name" value="ATPase_P-typ_cation-transptr_N"/>
</dbReference>
<reference evidence="21" key="1">
    <citation type="submission" date="2016-11" db="EMBL/GenBank/DDBJ databases">
        <title>The genome of Nicotiana attenuata.</title>
        <authorList>
            <person name="Xu S."/>
            <person name="Brockmoeller T."/>
            <person name="Gaquerel E."/>
            <person name="Navarro A."/>
            <person name="Kuhl H."/>
            <person name="Gase K."/>
            <person name="Ling Z."/>
            <person name="Zhou W."/>
            <person name="Kreitzer C."/>
            <person name="Stanke M."/>
            <person name="Tang H."/>
            <person name="Lyons E."/>
            <person name="Pandey P."/>
            <person name="Pandey S.P."/>
            <person name="Timmermann B."/>
            <person name="Baldwin I.T."/>
        </authorList>
    </citation>
    <scope>NUCLEOTIDE SEQUENCE [LARGE SCALE GENOMIC DNA]</scope>
    <source>
        <strain evidence="21">UT</strain>
    </source>
</reference>
<evidence type="ECO:0000256" key="10">
    <source>
        <dbReference type="ARBA" id="ARBA00022781"/>
    </source>
</evidence>
<name>A0A1J6KB29_NICAT</name>
<dbReference type="FunFam" id="3.40.50.1000:FF:000211">
    <property type="entry name" value="Plasma membrane ATPase"/>
    <property type="match status" value="1"/>
</dbReference>
<dbReference type="Proteomes" id="UP000187609">
    <property type="component" value="Unassembled WGS sequence"/>
</dbReference>
<dbReference type="PANTHER" id="PTHR42861">
    <property type="entry name" value="CALCIUM-TRANSPORTING ATPASE"/>
    <property type="match status" value="1"/>
</dbReference>
<dbReference type="InterPro" id="IPR001757">
    <property type="entry name" value="P_typ_ATPase"/>
</dbReference>
<evidence type="ECO:0000256" key="11">
    <source>
        <dbReference type="ARBA" id="ARBA00022840"/>
    </source>
</evidence>
<dbReference type="Gene3D" id="1.20.1110.10">
    <property type="entry name" value="Calcium-transporting ATPase, transmembrane domain"/>
    <property type="match status" value="2"/>
</dbReference>
<dbReference type="GO" id="GO:0005886">
    <property type="term" value="C:plasma membrane"/>
    <property type="evidence" value="ECO:0007669"/>
    <property type="project" value="UniProtKB-SubCell"/>
</dbReference>
<evidence type="ECO:0000256" key="17">
    <source>
        <dbReference type="ARBA" id="ARBA00048122"/>
    </source>
</evidence>
<sequence>MGKKPNQLDAFLKEAVDLENIVIEKVFENLRCNKEGLTSAAAKERLAIFGRNEKEETESKILNLLVYMWNPLAWIMEAAAIMALTHANGGGKPADWPVFVGPEFYGDGRWIRENNSVLVPGDIISVKKGVVVPADARLLDGDPVKIDESTLTGESLPVTKGPADCVYSGSICTQGELEAVVIATGVCTRFRKAAAHNVDSSNQVRCFQKGVNAIGNFFICFVAVVMIIEIIAMYCIQHREYRPRIDNLLVLLIGGIPIGMPATLSVITKTGASYLAKGGATTKRMTAVLDMAGMDVLCCEKTGILTQNRRSVQENLIEVFAEDIDKATVALMAARASSPMNRGTIGSPFFDNLADPRKARAGLREIDFLPYSPTGKRTPLTYLDAEGEMHRVSMGEAEHILNLAHNKSDIEHRVHVVIDKFAEKGLMSVAVAYQKVPDGKKESAGGPWQLIGLLPLLDPPYSPQSITALLNRGVNVKMITEDQLVFAKETGRRLGMGTNMYPSSALLGQTQDKSIADIPIDELIENADGFTSVLPEHKYDIVKHLQSRKHICGVAGRGVDDLPALKKADIGMAICDATDAAFSAADVHIMGPGLETIHRTILISRSISERMKNYTVYVVSFTIRNVLGFTLLALIWKFDFPPFMVLVIVMLNDISILGVAKDCVKSSPQPFIWTQSEIFTTGIILGVYLAMSTVIFFWAAYETNIFPRLFGVLPFEKTTSEDLKKFA</sequence>
<gene>
    <name evidence="21" type="primary">PMA1_0</name>
    <name evidence="21" type="ORF">A4A49_39257</name>
</gene>
<dbReference type="InterPro" id="IPR023299">
    <property type="entry name" value="ATPase_P-typ_cyto_dom_N"/>
</dbReference>
<evidence type="ECO:0000256" key="3">
    <source>
        <dbReference type="ARBA" id="ARBA00008804"/>
    </source>
</evidence>
<evidence type="ECO:0000256" key="5">
    <source>
        <dbReference type="ARBA" id="ARBA00022475"/>
    </source>
</evidence>
<evidence type="ECO:0000256" key="16">
    <source>
        <dbReference type="ARBA" id="ARBA00023136"/>
    </source>
</evidence>
<keyword evidence="15 19" id="KW-0406">Ion transport</keyword>
<feature type="transmembrane region" description="Helical" evidence="19">
    <location>
        <begin position="213"/>
        <end position="236"/>
    </location>
</feature>
<protein>
    <recommendedName>
        <fullName evidence="18 19">Plasma membrane ATPase</fullName>
        <ecNumber evidence="4 19">7.1.2.1</ecNumber>
    </recommendedName>
</protein>
<dbReference type="SMART" id="SM00831">
    <property type="entry name" value="Cation_ATPase_N"/>
    <property type="match status" value="1"/>
</dbReference>
<evidence type="ECO:0000256" key="8">
    <source>
        <dbReference type="ARBA" id="ARBA00022723"/>
    </source>
</evidence>
<evidence type="ECO:0000256" key="14">
    <source>
        <dbReference type="ARBA" id="ARBA00022989"/>
    </source>
</evidence>
<evidence type="ECO:0000256" key="9">
    <source>
        <dbReference type="ARBA" id="ARBA00022741"/>
    </source>
</evidence>
<dbReference type="Gene3D" id="2.70.150.10">
    <property type="entry name" value="Calcium-transporting ATPase, cytoplasmic transduction domain A"/>
    <property type="match status" value="1"/>
</dbReference>
<evidence type="ECO:0000256" key="6">
    <source>
        <dbReference type="ARBA" id="ARBA00022553"/>
    </source>
</evidence>
<keyword evidence="11 19" id="KW-0067">ATP-binding</keyword>
<dbReference type="GO" id="GO:0120029">
    <property type="term" value="P:proton export across plasma membrane"/>
    <property type="evidence" value="ECO:0007669"/>
    <property type="project" value="UniProtKB-UniRule"/>
</dbReference>
<dbReference type="GO" id="GO:0016887">
    <property type="term" value="F:ATP hydrolysis activity"/>
    <property type="evidence" value="ECO:0007669"/>
    <property type="project" value="InterPro"/>
</dbReference>
<dbReference type="InterPro" id="IPR036412">
    <property type="entry name" value="HAD-like_sf"/>
</dbReference>
<evidence type="ECO:0000256" key="19">
    <source>
        <dbReference type="RuleBase" id="RU362083"/>
    </source>
</evidence>
<evidence type="ECO:0000256" key="12">
    <source>
        <dbReference type="ARBA" id="ARBA00022842"/>
    </source>
</evidence>
<dbReference type="Gramene" id="OIT20035">
    <property type="protein sequence ID" value="OIT20035"/>
    <property type="gene ID" value="A4A49_39257"/>
</dbReference>
<feature type="domain" description="Cation-transporting P-type ATPase N-terminal" evidence="20">
    <location>
        <begin position="17"/>
        <end position="88"/>
    </location>
</feature>
<dbReference type="Gene3D" id="3.40.50.1000">
    <property type="entry name" value="HAD superfamily/HAD-like"/>
    <property type="match status" value="1"/>
</dbReference>
<dbReference type="Pfam" id="PF00122">
    <property type="entry name" value="E1-E2_ATPase"/>
    <property type="match status" value="1"/>
</dbReference>
<feature type="transmembrane region" description="Helical" evidence="19">
    <location>
        <begin position="680"/>
        <end position="701"/>
    </location>
</feature>
<dbReference type="GO" id="GO:0008553">
    <property type="term" value="F:P-type proton-exporting transporter activity"/>
    <property type="evidence" value="ECO:0007669"/>
    <property type="project" value="UniProtKB-UniRule"/>
</dbReference>
<dbReference type="EC" id="7.1.2.1" evidence="4 19"/>
<keyword evidence="5" id="KW-1003">Cell membrane</keyword>
<evidence type="ECO:0000256" key="18">
    <source>
        <dbReference type="ARBA" id="ARBA00071631"/>
    </source>
</evidence>
<dbReference type="SMR" id="A0A1J6KB29"/>
<keyword evidence="14 19" id="KW-1133">Transmembrane helix</keyword>
<organism evidence="21 22">
    <name type="scientific">Nicotiana attenuata</name>
    <name type="common">Coyote tobacco</name>
    <dbReference type="NCBI Taxonomy" id="49451"/>
    <lineage>
        <taxon>Eukaryota</taxon>
        <taxon>Viridiplantae</taxon>
        <taxon>Streptophyta</taxon>
        <taxon>Embryophyta</taxon>
        <taxon>Tracheophyta</taxon>
        <taxon>Spermatophyta</taxon>
        <taxon>Magnoliopsida</taxon>
        <taxon>eudicotyledons</taxon>
        <taxon>Gunneridae</taxon>
        <taxon>Pentapetalae</taxon>
        <taxon>asterids</taxon>
        <taxon>lamiids</taxon>
        <taxon>Solanales</taxon>
        <taxon>Solanaceae</taxon>
        <taxon>Nicotianoideae</taxon>
        <taxon>Nicotianeae</taxon>
        <taxon>Nicotiana</taxon>
    </lineage>
</organism>
<keyword evidence="8" id="KW-0479">Metal-binding</keyword>
<dbReference type="Pfam" id="PF00690">
    <property type="entry name" value="Cation_ATPase_N"/>
    <property type="match status" value="1"/>
</dbReference>
<dbReference type="SUPFAM" id="SSF56784">
    <property type="entry name" value="HAD-like"/>
    <property type="match status" value="1"/>
</dbReference>
<dbReference type="PRINTS" id="PR00119">
    <property type="entry name" value="CATATPASE"/>
</dbReference>
<comment type="caution">
    <text evidence="19">Lacks conserved residue(s) required for the propagation of feature annotation.</text>
</comment>
<keyword evidence="12 19" id="KW-0460">Magnesium</keyword>
<evidence type="ECO:0000256" key="2">
    <source>
        <dbReference type="ARBA" id="ARBA00004651"/>
    </source>
</evidence>
<dbReference type="SUPFAM" id="SSF81660">
    <property type="entry name" value="Metal cation-transporting ATPase, ATP-binding domain N"/>
    <property type="match status" value="1"/>
</dbReference>
<keyword evidence="9 19" id="KW-0547">Nucleotide-binding</keyword>
<dbReference type="NCBIfam" id="TIGR01647">
    <property type="entry name" value="ATPase-IIIA_H"/>
    <property type="match status" value="1"/>
</dbReference>
<keyword evidence="13 19" id="KW-1278">Translocase</keyword>
<evidence type="ECO:0000256" key="1">
    <source>
        <dbReference type="ARBA" id="ARBA00003417"/>
    </source>
</evidence>
<comment type="function">
    <text evidence="1">The plasma membrane ATPase of plants and fungi is a hydrogen ion pump. The proton gradient it generates drives the active transport of nutrients by H(+)-symport. The resulting external acidification and/or internal alkinization may mediate growth responses.</text>
</comment>
<dbReference type="EMBL" id="MJEQ01005840">
    <property type="protein sequence ID" value="OIT20035.1"/>
    <property type="molecule type" value="Genomic_DNA"/>
</dbReference>
<dbReference type="InterPro" id="IPR006534">
    <property type="entry name" value="P-type_ATPase_IIIA"/>
</dbReference>
<dbReference type="InterPro" id="IPR008250">
    <property type="entry name" value="ATPase_P-typ_transduc_dom_A_sf"/>
</dbReference>
<keyword evidence="22" id="KW-1185">Reference proteome</keyword>
<evidence type="ECO:0000313" key="21">
    <source>
        <dbReference type="EMBL" id="OIT20035.1"/>
    </source>
</evidence>
<keyword evidence="6" id="KW-0597">Phosphoprotein</keyword>